<dbReference type="Proteomes" id="UP001497535">
    <property type="component" value="Unassembled WGS sequence"/>
</dbReference>
<name>A0ACB1B8N3_MELEN</name>
<organism evidence="1 2">
    <name type="scientific">Meloidogyne enterolobii</name>
    <name type="common">Root-knot nematode worm</name>
    <name type="synonym">Meloidogyne mayaguensis</name>
    <dbReference type="NCBI Taxonomy" id="390850"/>
    <lineage>
        <taxon>Eukaryota</taxon>
        <taxon>Metazoa</taxon>
        <taxon>Ecdysozoa</taxon>
        <taxon>Nematoda</taxon>
        <taxon>Chromadorea</taxon>
        <taxon>Rhabditida</taxon>
        <taxon>Tylenchina</taxon>
        <taxon>Tylenchomorpha</taxon>
        <taxon>Tylenchoidea</taxon>
        <taxon>Meloidogynidae</taxon>
        <taxon>Meloidogyninae</taxon>
        <taxon>Meloidogyne</taxon>
    </lineage>
</organism>
<evidence type="ECO:0000313" key="1">
    <source>
        <dbReference type="EMBL" id="CAK5129016.1"/>
    </source>
</evidence>
<evidence type="ECO:0000313" key="2">
    <source>
        <dbReference type="Proteomes" id="UP001497535"/>
    </source>
</evidence>
<dbReference type="EMBL" id="CAVMJV010000292">
    <property type="protein sequence ID" value="CAK5129016.1"/>
    <property type="molecule type" value="Genomic_DNA"/>
</dbReference>
<keyword evidence="2" id="KW-1185">Reference proteome</keyword>
<accession>A0ACB1B8N3</accession>
<reference evidence="1" key="1">
    <citation type="submission" date="2023-11" db="EMBL/GenBank/DDBJ databases">
        <authorList>
            <person name="Poullet M."/>
        </authorList>
    </citation>
    <scope>NUCLEOTIDE SEQUENCE</scope>
    <source>
        <strain evidence="1">E1834</strain>
    </source>
</reference>
<proteinExistence type="predicted"/>
<protein>
    <submittedName>
        <fullName evidence="1">Uncharacterized protein</fullName>
    </submittedName>
</protein>
<sequence length="51" mass="5510">MLYLSCGRTNSLRCLYGTEKRFGANISTAPSSSFGSLRTLCNSTGELVMQS</sequence>
<gene>
    <name evidence="1" type="ORF">MENTE1834_LOCUS49038</name>
</gene>
<comment type="caution">
    <text evidence="1">The sequence shown here is derived from an EMBL/GenBank/DDBJ whole genome shotgun (WGS) entry which is preliminary data.</text>
</comment>